<dbReference type="STRING" id="59196.RICGR_0177"/>
<evidence type="ECO:0000313" key="2">
    <source>
        <dbReference type="EMBL" id="EDP46546.1"/>
    </source>
</evidence>
<sequence>MDNHSRFSLIYEVIKKIPDFMRKKVVVEQLNDTTVFPWFIIFSKNFFNDYKKCKSNDWNYLISLHDFNHAGNVIKFYDENLACKRFYLIKKYNERLFMFSKNKTNPWVVDDRKNSRLILHKKIYLDLEKKLNAIIIKELEKKCVIKKLTKKSIRVEKKRLAQLVTTLLKQEGIDKWNAEAIAHLDWNTFYNQFITLNALDLNDTTTQKKIKKYLKDNSKEIPDFFLQEDLVGMYPAISIWERINQFVIKSKITKFFCLLWTGFISHASLLNWVSLLFVFFSLSVYTYPIIFLMLGISLIGYLGIHFVFLIKKNTIIPFQINREEADEVREIIKKEILNEEKNKYEFKLIHEIVFDLSRKKLNLNAFLKSILAIQKNFDPIYCPSFSIEQSTLFRYLFEVYPKTQFVASLTINLSGVVLYTYLLTWAIHSCFTVLGAAHLALIFSSPIAMGLLILIFSSIFLMNHFFEFLSREAFYQRTILTRMNEKCEYHYKDKYGKERVIQLEKWKKFEYLKDNISFLESEFKNFFKQNKLICAHDKFYDLFDTYLKKNIFKGGDPDKIPAESSTTMRIKKIVNRFFALSGGSFYGYSLSQQIITQNKWGLHFFIQSCTFPFKLIFLPLMILNGFANLITYHLHHRQCNRFEMAKNLDNKLEILEQTNKKLLYLATLLSLEIKRLSTPIMKPAPLEKRSTTRLLKEIDYFPFFSKKLKTKTISEIKSPHIDVKVA</sequence>
<keyword evidence="1" id="KW-1133">Transmembrane helix</keyword>
<feature type="transmembrane region" description="Helical" evidence="1">
    <location>
        <begin position="255"/>
        <end position="279"/>
    </location>
</feature>
<feature type="transmembrane region" description="Helical" evidence="1">
    <location>
        <begin position="405"/>
        <end position="427"/>
    </location>
</feature>
<dbReference type="Proteomes" id="UP000054075">
    <property type="component" value="Unassembled WGS sequence"/>
</dbReference>
<accession>A8PL04</accession>
<comment type="caution">
    <text evidence="2">The sequence shown here is derived from an EMBL/GenBank/DDBJ whole genome shotgun (WGS) entry which is preliminary data.</text>
</comment>
<organism evidence="2 3">
    <name type="scientific">Rickettsiella grylli</name>
    <dbReference type="NCBI Taxonomy" id="59196"/>
    <lineage>
        <taxon>Bacteria</taxon>
        <taxon>Pseudomonadati</taxon>
        <taxon>Pseudomonadota</taxon>
        <taxon>Gammaproteobacteria</taxon>
        <taxon>Legionellales</taxon>
        <taxon>Coxiellaceae</taxon>
        <taxon>Rickettsiella</taxon>
    </lineage>
</organism>
<dbReference type="AlphaFoldDB" id="A8PL04"/>
<evidence type="ECO:0000313" key="3">
    <source>
        <dbReference type="Proteomes" id="UP000054075"/>
    </source>
</evidence>
<keyword evidence="1" id="KW-0812">Transmembrane</keyword>
<name>A8PL04_9COXI</name>
<dbReference type="EMBL" id="AAQJ02000001">
    <property type="protein sequence ID" value="EDP46546.1"/>
    <property type="molecule type" value="Genomic_DNA"/>
</dbReference>
<proteinExistence type="predicted"/>
<dbReference type="RefSeq" id="WP_006035520.1">
    <property type="nucleotide sequence ID" value="NZ_AAQJ02000001.1"/>
</dbReference>
<reference evidence="2" key="2">
    <citation type="submission" date="2007-10" db="EMBL/GenBank/DDBJ databases">
        <authorList>
            <person name="Myers G.S."/>
        </authorList>
    </citation>
    <scope>NUCLEOTIDE SEQUENCE [LARGE SCALE GENOMIC DNA]</scope>
</reference>
<keyword evidence="3" id="KW-1185">Reference proteome</keyword>
<evidence type="ECO:0000256" key="1">
    <source>
        <dbReference type="SAM" id="Phobius"/>
    </source>
</evidence>
<dbReference type="OrthoDB" id="9980964at2"/>
<reference evidence="2" key="1">
    <citation type="submission" date="2006-04" db="EMBL/GenBank/DDBJ databases">
        <authorList>
            <person name="Seshadri R."/>
            <person name="Federici B.A."/>
        </authorList>
    </citation>
    <scope>NUCLEOTIDE SEQUENCE [LARGE SCALE GENOMIC DNA]</scope>
</reference>
<keyword evidence="1" id="KW-0472">Membrane</keyword>
<feature type="transmembrane region" description="Helical" evidence="1">
    <location>
        <begin position="615"/>
        <end position="634"/>
    </location>
</feature>
<feature type="transmembrane region" description="Helical" evidence="1">
    <location>
        <begin position="577"/>
        <end position="595"/>
    </location>
</feature>
<protein>
    <submittedName>
        <fullName evidence="2">Membrane protein</fullName>
    </submittedName>
</protein>
<feature type="transmembrane region" description="Helical" evidence="1">
    <location>
        <begin position="285"/>
        <end position="310"/>
    </location>
</feature>
<feature type="transmembrane region" description="Helical" evidence="1">
    <location>
        <begin position="439"/>
        <end position="461"/>
    </location>
</feature>
<gene>
    <name evidence="2" type="ORF">RICGR_0177</name>
</gene>